<feature type="binding site" evidence="11">
    <location>
        <begin position="38"/>
        <end position="45"/>
    </location>
    <ligand>
        <name>ATP</name>
        <dbReference type="ChEBI" id="CHEBI:30616"/>
    </ligand>
</feature>
<evidence type="ECO:0000256" key="10">
    <source>
        <dbReference type="ARBA" id="ARBA00048988"/>
    </source>
</evidence>
<dbReference type="Pfam" id="PF13361">
    <property type="entry name" value="UvrD_C"/>
    <property type="match status" value="1"/>
</dbReference>
<evidence type="ECO:0000256" key="12">
    <source>
        <dbReference type="SAM" id="Coils"/>
    </source>
</evidence>
<protein>
    <recommendedName>
        <fullName evidence="9">DNA 3'-5' helicase</fullName>
        <ecNumber evidence="9">5.6.2.4</ecNumber>
    </recommendedName>
</protein>
<dbReference type="GO" id="GO:0016887">
    <property type="term" value="F:ATP hydrolysis activity"/>
    <property type="evidence" value="ECO:0007669"/>
    <property type="project" value="RHEA"/>
</dbReference>
<dbReference type="SUPFAM" id="SSF52540">
    <property type="entry name" value="P-loop containing nucleoside triphosphate hydrolases"/>
    <property type="match status" value="1"/>
</dbReference>
<accession>A0A2W1LQ95</accession>
<dbReference type="CDD" id="cd17932">
    <property type="entry name" value="DEXQc_UvrD"/>
    <property type="match status" value="1"/>
</dbReference>
<keyword evidence="4 11" id="KW-0347">Helicase</keyword>
<dbReference type="InterPro" id="IPR014016">
    <property type="entry name" value="UvrD-like_ATP-bd"/>
</dbReference>
<dbReference type="InterPro" id="IPR013986">
    <property type="entry name" value="DExx_box_DNA_helicase_dom_sf"/>
</dbReference>
<dbReference type="GO" id="GO:0043138">
    <property type="term" value="F:3'-5' DNA helicase activity"/>
    <property type="evidence" value="ECO:0007669"/>
    <property type="project" value="UniProtKB-EC"/>
</dbReference>
<evidence type="ECO:0000256" key="13">
    <source>
        <dbReference type="SAM" id="MobiDB-lite"/>
    </source>
</evidence>
<evidence type="ECO:0000256" key="2">
    <source>
        <dbReference type="ARBA" id="ARBA00022741"/>
    </source>
</evidence>
<evidence type="ECO:0000259" key="14">
    <source>
        <dbReference type="PROSITE" id="PS51198"/>
    </source>
</evidence>
<dbReference type="PANTHER" id="PTHR11070">
    <property type="entry name" value="UVRD / RECB / PCRA DNA HELICASE FAMILY MEMBER"/>
    <property type="match status" value="1"/>
</dbReference>
<evidence type="ECO:0000313" key="17">
    <source>
        <dbReference type="Proteomes" id="UP000249522"/>
    </source>
</evidence>
<evidence type="ECO:0000259" key="15">
    <source>
        <dbReference type="PROSITE" id="PS51217"/>
    </source>
</evidence>
<evidence type="ECO:0000256" key="7">
    <source>
        <dbReference type="ARBA" id="ARBA00023235"/>
    </source>
</evidence>
<feature type="coiled-coil region" evidence="12">
    <location>
        <begin position="366"/>
        <end position="396"/>
    </location>
</feature>
<comment type="caution">
    <text evidence="16">The sequence shown here is derived from an EMBL/GenBank/DDBJ whole genome shotgun (WGS) entry which is preliminary data.</text>
</comment>
<dbReference type="Gene3D" id="3.40.50.300">
    <property type="entry name" value="P-loop containing nucleotide triphosphate hydrolases"/>
    <property type="match status" value="3"/>
</dbReference>
<dbReference type="PROSITE" id="PS51198">
    <property type="entry name" value="UVRD_HELICASE_ATP_BIND"/>
    <property type="match status" value="1"/>
</dbReference>
<comment type="similarity">
    <text evidence="1">Belongs to the helicase family. UvrD subfamily.</text>
</comment>
<keyword evidence="6" id="KW-0238">DNA-binding</keyword>
<evidence type="ECO:0000256" key="6">
    <source>
        <dbReference type="ARBA" id="ARBA00023125"/>
    </source>
</evidence>
<evidence type="ECO:0000256" key="3">
    <source>
        <dbReference type="ARBA" id="ARBA00022801"/>
    </source>
</evidence>
<reference evidence="16 17" key="1">
    <citation type="submission" date="2018-06" db="EMBL/GenBank/DDBJ databases">
        <title>Paenibacillus imtechensis sp. nov.</title>
        <authorList>
            <person name="Pinnaka A.K."/>
            <person name="Singh H."/>
            <person name="Kaur M."/>
        </authorList>
    </citation>
    <scope>NUCLEOTIDE SEQUENCE [LARGE SCALE GENOMIC DNA]</scope>
    <source>
        <strain evidence="16 17">SMB1</strain>
    </source>
</reference>
<dbReference type="PANTHER" id="PTHR11070:SF2">
    <property type="entry name" value="ATP-DEPENDENT DNA HELICASE SRS2"/>
    <property type="match status" value="1"/>
</dbReference>
<dbReference type="EC" id="5.6.2.4" evidence="9"/>
<dbReference type="InterPro" id="IPR014017">
    <property type="entry name" value="DNA_helicase_UvrD-like_C"/>
</dbReference>
<keyword evidence="2 11" id="KW-0547">Nucleotide-binding</keyword>
<feature type="compositionally biased region" description="Gly residues" evidence="13">
    <location>
        <begin position="137"/>
        <end position="150"/>
    </location>
</feature>
<proteinExistence type="inferred from homology"/>
<comment type="catalytic activity">
    <reaction evidence="8">
        <text>Couples ATP hydrolysis with the unwinding of duplex DNA by translocating in the 3'-5' direction.</text>
        <dbReference type="EC" id="5.6.2.4"/>
    </reaction>
</comment>
<sequence>MPAEQDFFERKHRELGVSLNEVQKQAVLTTEGPLLLLASPGSGKTTTMIMRMGYLVEVKGVDPSRLKAVTFSRASAHDMKERFKRFFPGLPAADFSTIHSFAFEVVRQHFWRARKEYVLIEGHAEQAADGEEDQQPGGAGRPGQHGGAGQQGQLPLNKKLILRSLYETVTGSRPTDDQMEELTSYISFIKNKMIPPAEWGAVRCGVPQAKRVMEAYESYKQTGGQGKLLLDYDDMLTVANRLLEEDAALLRSYQKRYDYILTDESQDTSLVQHALIEKLVRPHGNLCVVADDDQSIYTWRAAEPQYLLDFKKVYPNAEILFMEQNYRSTASIVKVANRFIKRNKNRYNKNMFTRNPPGEPISIRTLDDFRQQAKYVVQELQKLERLEEAAVLYRNNSSSISLMNELDRAGVPYYMKDADNRFFSHWVVEDVLNFMRMSFTDRRADLLEKIHTKLSGYITRHQITVLKEIDNNESVFDNLLRFVHLQDYQRKLLQDCKANFERMRGMAPLAAIHLIRNQLGYDKAVEKLCERLGFQRDYLVGILNTLEDIAEPLPTMEAFAQRLQHLEESLKKARSRRGQNAVTLSTFHSSKGLEFEHVYMVDLIEGVIPAADDIEQKAEGNGEPMEEAVRLFYVGMTRAKKYLELIAYKQRNDTKVQESRFVTGVRYIMNPPEDKPAGGSGQAAVGAGAGRGTAAGSGTASAVPRSSAVSGYQPLPEVPYNPNAIKLAVELQIGRQVKHRVFGHGEIAEVADGSIVIRFPGGLKKLQVRACLELGLLEPASDAI</sequence>
<feature type="region of interest" description="Disordered" evidence="13">
    <location>
        <begin position="672"/>
        <end position="706"/>
    </location>
</feature>
<dbReference type="GO" id="GO:0000725">
    <property type="term" value="P:recombinational repair"/>
    <property type="evidence" value="ECO:0007669"/>
    <property type="project" value="TreeGrafter"/>
</dbReference>
<dbReference type="GO" id="GO:0005829">
    <property type="term" value="C:cytosol"/>
    <property type="evidence" value="ECO:0007669"/>
    <property type="project" value="TreeGrafter"/>
</dbReference>
<evidence type="ECO:0000256" key="5">
    <source>
        <dbReference type="ARBA" id="ARBA00022840"/>
    </source>
</evidence>
<comment type="catalytic activity">
    <reaction evidence="10">
        <text>ATP + H2O = ADP + phosphate + H(+)</text>
        <dbReference type="Rhea" id="RHEA:13065"/>
        <dbReference type="ChEBI" id="CHEBI:15377"/>
        <dbReference type="ChEBI" id="CHEBI:15378"/>
        <dbReference type="ChEBI" id="CHEBI:30616"/>
        <dbReference type="ChEBI" id="CHEBI:43474"/>
        <dbReference type="ChEBI" id="CHEBI:456216"/>
        <dbReference type="EC" id="5.6.2.4"/>
    </reaction>
</comment>
<gene>
    <name evidence="16" type="ORF">DNH61_05640</name>
</gene>
<dbReference type="EMBL" id="QKRB01000036">
    <property type="protein sequence ID" value="PZD96684.1"/>
    <property type="molecule type" value="Genomic_DNA"/>
</dbReference>
<dbReference type="Pfam" id="PF00580">
    <property type="entry name" value="UvrD-helicase"/>
    <property type="match status" value="1"/>
</dbReference>
<keyword evidence="3 11" id="KW-0378">Hydrolase</keyword>
<evidence type="ECO:0000256" key="4">
    <source>
        <dbReference type="ARBA" id="ARBA00022806"/>
    </source>
</evidence>
<dbReference type="AlphaFoldDB" id="A0A2W1LQ95"/>
<organism evidence="16 17">
    <name type="scientific">Paenibacillus sambharensis</name>
    <dbReference type="NCBI Taxonomy" id="1803190"/>
    <lineage>
        <taxon>Bacteria</taxon>
        <taxon>Bacillati</taxon>
        <taxon>Bacillota</taxon>
        <taxon>Bacilli</taxon>
        <taxon>Bacillales</taxon>
        <taxon>Paenibacillaceae</taxon>
        <taxon>Paenibacillus</taxon>
    </lineage>
</organism>
<dbReference type="Gene3D" id="1.10.486.10">
    <property type="entry name" value="PCRA, domain 4"/>
    <property type="match status" value="1"/>
</dbReference>
<keyword evidence="5 11" id="KW-0067">ATP-binding</keyword>
<dbReference type="Gene3D" id="1.10.10.160">
    <property type="match status" value="1"/>
</dbReference>
<dbReference type="GO" id="GO:0003677">
    <property type="term" value="F:DNA binding"/>
    <property type="evidence" value="ECO:0007669"/>
    <property type="project" value="UniProtKB-KW"/>
</dbReference>
<evidence type="ECO:0000256" key="8">
    <source>
        <dbReference type="ARBA" id="ARBA00034617"/>
    </source>
</evidence>
<feature type="domain" description="UvrD-like helicase ATP-binding" evidence="14">
    <location>
        <begin position="17"/>
        <end position="329"/>
    </location>
</feature>
<feature type="region of interest" description="Disordered" evidence="13">
    <location>
        <begin position="125"/>
        <end position="152"/>
    </location>
</feature>
<keyword evidence="12" id="KW-0175">Coiled coil</keyword>
<dbReference type="GO" id="GO:0033202">
    <property type="term" value="C:DNA helicase complex"/>
    <property type="evidence" value="ECO:0007669"/>
    <property type="project" value="TreeGrafter"/>
</dbReference>
<evidence type="ECO:0000256" key="11">
    <source>
        <dbReference type="PROSITE-ProRule" id="PRU00560"/>
    </source>
</evidence>
<dbReference type="InterPro" id="IPR000212">
    <property type="entry name" value="DNA_helicase_UvrD/REP"/>
</dbReference>
<dbReference type="OrthoDB" id="9810135at2"/>
<dbReference type="GO" id="GO:0005524">
    <property type="term" value="F:ATP binding"/>
    <property type="evidence" value="ECO:0007669"/>
    <property type="project" value="UniProtKB-UniRule"/>
</dbReference>
<feature type="domain" description="UvrD-like helicase C-terminal" evidence="15">
    <location>
        <begin position="330"/>
        <end position="592"/>
    </location>
</feature>
<evidence type="ECO:0000256" key="1">
    <source>
        <dbReference type="ARBA" id="ARBA00009922"/>
    </source>
</evidence>
<evidence type="ECO:0000256" key="9">
    <source>
        <dbReference type="ARBA" id="ARBA00034808"/>
    </source>
</evidence>
<keyword evidence="17" id="KW-1185">Reference proteome</keyword>
<dbReference type="Proteomes" id="UP000249522">
    <property type="component" value="Unassembled WGS sequence"/>
</dbReference>
<dbReference type="RefSeq" id="WP_111145695.1">
    <property type="nucleotide sequence ID" value="NZ_QKRB01000036.1"/>
</dbReference>
<name>A0A2W1LQ95_9BACL</name>
<dbReference type="PROSITE" id="PS51217">
    <property type="entry name" value="UVRD_HELICASE_CTER"/>
    <property type="match status" value="1"/>
</dbReference>
<dbReference type="InterPro" id="IPR027417">
    <property type="entry name" value="P-loop_NTPase"/>
</dbReference>
<keyword evidence="7" id="KW-0413">Isomerase</keyword>
<evidence type="ECO:0000313" key="16">
    <source>
        <dbReference type="EMBL" id="PZD96684.1"/>
    </source>
</evidence>